<feature type="domain" description="DNA-directed DNA polymerase family A palm" evidence="13">
    <location>
        <begin position="635"/>
        <end position="841"/>
    </location>
</feature>
<dbReference type="InterPro" id="IPR036279">
    <property type="entry name" value="5-3_exonuclease_C_sf"/>
</dbReference>
<evidence type="ECO:0000256" key="7">
    <source>
        <dbReference type="ARBA" id="ARBA00023125"/>
    </source>
</evidence>
<keyword evidence="11" id="KW-0378">Hydrolase</keyword>
<comment type="function">
    <text evidence="11">In addition to polymerase activity, this DNA polymerase exhibits 5'-3' exonuclease activity.</text>
</comment>
<dbReference type="Gene3D" id="3.30.420.10">
    <property type="entry name" value="Ribonuclease H-like superfamily/Ribonuclease H"/>
    <property type="match status" value="1"/>
</dbReference>
<keyword evidence="11" id="KW-0269">Exonuclease</keyword>
<evidence type="ECO:0000256" key="6">
    <source>
        <dbReference type="ARBA" id="ARBA00022932"/>
    </source>
</evidence>
<dbReference type="EC" id="2.7.7.7" evidence="10 11"/>
<dbReference type="InterPro" id="IPR019760">
    <property type="entry name" value="DNA-dir_DNA_pol_A_CS"/>
</dbReference>
<dbReference type="SMART" id="SM00482">
    <property type="entry name" value="POLAc"/>
    <property type="match status" value="1"/>
</dbReference>
<dbReference type="SMART" id="SM00279">
    <property type="entry name" value="HhH2"/>
    <property type="match status" value="1"/>
</dbReference>
<keyword evidence="4 11" id="KW-0235">DNA replication</keyword>
<keyword evidence="15" id="KW-1185">Reference proteome</keyword>
<evidence type="ECO:0000256" key="8">
    <source>
        <dbReference type="ARBA" id="ARBA00023204"/>
    </source>
</evidence>
<dbReference type="RefSeq" id="WP_262426675.1">
    <property type="nucleotide sequence ID" value="NZ_JACRTJ010000002.1"/>
</dbReference>
<dbReference type="PANTHER" id="PTHR10133">
    <property type="entry name" value="DNA POLYMERASE I"/>
    <property type="match status" value="1"/>
</dbReference>
<accession>A0ABR7NQE6</accession>
<name>A0ABR7NQE6_9FIRM</name>
<dbReference type="InterPro" id="IPR002421">
    <property type="entry name" value="5-3_exonuclease"/>
</dbReference>
<dbReference type="Proteomes" id="UP000647491">
    <property type="component" value="Unassembled WGS sequence"/>
</dbReference>
<dbReference type="CDD" id="cd09859">
    <property type="entry name" value="PIN_53EXO"/>
    <property type="match status" value="1"/>
</dbReference>
<evidence type="ECO:0000256" key="3">
    <source>
        <dbReference type="ARBA" id="ARBA00022695"/>
    </source>
</evidence>
<keyword evidence="7 11" id="KW-0238">DNA-binding</keyword>
<evidence type="ECO:0000256" key="11">
    <source>
        <dbReference type="RuleBase" id="RU004460"/>
    </source>
</evidence>
<dbReference type="PRINTS" id="PR00868">
    <property type="entry name" value="DNAPOLI"/>
</dbReference>
<dbReference type="InterPro" id="IPR029060">
    <property type="entry name" value="PIN-like_dom_sf"/>
</dbReference>
<keyword evidence="11" id="KW-0540">Nuclease</keyword>
<dbReference type="GO" id="GO:0003887">
    <property type="term" value="F:DNA-directed DNA polymerase activity"/>
    <property type="evidence" value="ECO:0007669"/>
    <property type="project" value="UniProtKB-EC"/>
</dbReference>
<dbReference type="CDD" id="cd09898">
    <property type="entry name" value="H3TH_53EXO"/>
    <property type="match status" value="1"/>
</dbReference>
<dbReference type="SUPFAM" id="SSF53098">
    <property type="entry name" value="Ribonuclease H-like"/>
    <property type="match status" value="1"/>
</dbReference>
<evidence type="ECO:0000256" key="2">
    <source>
        <dbReference type="ARBA" id="ARBA00022679"/>
    </source>
</evidence>
<dbReference type="NCBIfam" id="TIGR00593">
    <property type="entry name" value="pola"/>
    <property type="match status" value="1"/>
</dbReference>
<dbReference type="InterPro" id="IPR020045">
    <property type="entry name" value="DNA_polI_H3TH"/>
</dbReference>
<dbReference type="InterPro" id="IPR036397">
    <property type="entry name" value="RNaseH_sf"/>
</dbReference>
<dbReference type="EMBL" id="JACRTJ010000002">
    <property type="protein sequence ID" value="MBC8597791.1"/>
    <property type="molecule type" value="Genomic_DNA"/>
</dbReference>
<comment type="similarity">
    <text evidence="1 11">Belongs to the DNA polymerase type-A family.</text>
</comment>
<comment type="caution">
    <text evidence="14">The sequence shown here is derived from an EMBL/GenBank/DDBJ whole genome shotgun (WGS) entry which is preliminary data.</text>
</comment>
<evidence type="ECO:0000256" key="9">
    <source>
        <dbReference type="ARBA" id="ARBA00049244"/>
    </source>
</evidence>
<dbReference type="InterPro" id="IPR008918">
    <property type="entry name" value="HhH2"/>
</dbReference>
<dbReference type="InterPro" id="IPR018320">
    <property type="entry name" value="DNA_polymerase_1"/>
</dbReference>
<evidence type="ECO:0000313" key="15">
    <source>
        <dbReference type="Proteomes" id="UP000647491"/>
    </source>
</evidence>
<evidence type="ECO:0000256" key="10">
    <source>
        <dbReference type="NCBIfam" id="TIGR00593"/>
    </source>
</evidence>
<evidence type="ECO:0000259" key="12">
    <source>
        <dbReference type="SMART" id="SM00475"/>
    </source>
</evidence>
<feature type="domain" description="5'-3' exonuclease" evidence="12">
    <location>
        <begin position="2"/>
        <end position="263"/>
    </location>
</feature>
<reference evidence="14 15" key="1">
    <citation type="submission" date="2020-08" db="EMBL/GenBank/DDBJ databases">
        <title>Genome public.</title>
        <authorList>
            <person name="Liu C."/>
            <person name="Sun Q."/>
        </authorList>
    </citation>
    <scope>NUCLEOTIDE SEQUENCE [LARGE SCALE GENOMIC DNA]</scope>
    <source>
        <strain evidence="14 15">BX10</strain>
    </source>
</reference>
<comment type="subunit">
    <text evidence="11">Single-chain monomer with multiple functions.</text>
</comment>
<keyword evidence="5 11" id="KW-0227">DNA damage</keyword>
<dbReference type="Gene3D" id="3.30.70.370">
    <property type="match status" value="1"/>
</dbReference>
<dbReference type="Gene3D" id="3.40.50.1010">
    <property type="entry name" value="5'-nuclease"/>
    <property type="match status" value="1"/>
</dbReference>
<evidence type="ECO:0000259" key="13">
    <source>
        <dbReference type="SMART" id="SM00482"/>
    </source>
</evidence>
<keyword evidence="3 11" id="KW-0548">Nucleotidyltransferase</keyword>
<evidence type="ECO:0000256" key="4">
    <source>
        <dbReference type="ARBA" id="ARBA00022705"/>
    </source>
</evidence>
<protein>
    <recommendedName>
        <fullName evidence="10 11">DNA polymerase I</fullName>
        <ecNumber evidence="10 11">2.7.7.7</ecNumber>
    </recommendedName>
</protein>
<gene>
    <name evidence="11 14" type="primary">polA</name>
    <name evidence="14" type="ORF">H8708_00840</name>
</gene>
<dbReference type="PANTHER" id="PTHR10133:SF27">
    <property type="entry name" value="DNA POLYMERASE NU"/>
    <property type="match status" value="1"/>
</dbReference>
<dbReference type="PROSITE" id="PS00447">
    <property type="entry name" value="DNA_POLYMERASE_A"/>
    <property type="match status" value="1"/>
</dbReference>
<dbReference type="Pfam" id="PF00476">
    <property type="entry name" value="DNA_pol_A"/>
    <property type="match status" value="1"/>
</dbReference>
<dbReference type="Gene3D" id="1.10.150.20">
    <property type="entry name" value="5' to 3' exonuclease, C-terminal subdomain"/>
    <property type="match status" value="2"/>
</dbReference>
<dbReference type="SUPFAM" id="SSF56672">
    <property type="entry name" value="DNA/RNA polymerases"/>
    <property type="match status" value="1"/>
</dbReference>
<organism evidence="14 15">
    <name type="scientific">Enterocloster hominis</name>
    <name type="common">ex Liu et al. 2021</name>
    <dbReference type="NCBI Taxonomy" id="2763663"/>
    <lineage>
        <taxon>Bacteria</taxon>
        <taxon>Bacillati</taxon>
        <taxon>Bacillota</taxon>
        <taxon>Clostridia</taxon>
        <taxon>Lachnospirales</taxon>
        <taxon>Lachnospiraceae</taxon>
        <taxon>Enterocloster</taxon>
    </lineage>
</organism>
<dbReference type="Pfam" id="PF01367">
    <property type="entry name" value="5_3_exonuc"/>
    <property type="match status" value="1"/>
</dbReference>
<dbReference type="InterPro" id="IPR020046">
    <property type="entry name" value="5-3_exonucl_a-hlix_arch_N"/>
</dbReference>
<dbReference type="InterPro" id="IPR002298">
    <property type="entry name" value="DNA_polymerase_A"/>
</dbReference>
<dbReference type="SUPFAM" id="SSF47807">
    <property type="entry name" value="5' to 3' exonuclease, C-terminal subdomain"/>
    <property type="match status" value="1"/>
</dbReference>
<proteinExistence type="inferred from homology"/>
<dbReference type="SMART" id="SM00475">
    <property type="entry name" value="53EXOc"/>
    <property type="match status" value="1"/>
</dbReference>
<dbReference type="NCBIfam" id="NF004397">
    <property type="entry name" value="PRK05755.1"/>
    <property type="match status" value="1"/>
</dbReference>
<keyword evidence="8 11" id="KW-0234">DNA repair</keyword>
<comment type="catalytic activity">
    <reaction evidence="9 11">
        <text>DNA(n) + a 2'-deoxyribonucleoside 5'-triphosphate = DNA(n+1) + diphosphate</text>
        <dbReference type="Rhea" id="RHEA:22508"/>
        <dbReference type="Rhea" id="RHEA-COMP:17339"/>
        <dbReference type="Rhea" id="RHEA-COMP:17340"/>
        <dbReference type="ChEBI" id="CHEBI:33019"/>
        <dbReference type="ChEBI" id="CHEBI:61560"/>
        <dbReference type="ChEBI" id="CHEBI:173112"/>
        <dbReference type="EC" id="2.7.7.7"/>
    </reaction>
</comment>
<keyword evidence="2 11" id="KW-0808">Transferase</keyword>
<sequence length="877" mass="97899">MEKLVLIDGHSILNRAFYGVPGLTNSEGLHTNAVYGFLNILFKLLEEEKPGYLAVAFDLKAPTFRHTMYDAYKGTRKPMPEELHEQVPLMKEVLTAMGIPIFTREGYEADDILGTVAKKAQAAGMEVTVVSGDRDLLQLSDAHIKISIPKTSRGTTEVHTYYPEDVKREYQVTPEQFIDVKALMGDTSDNIPGVPSIGEKTATNLILQFGSVNGVYEHLSEVKPPRAKKSLEEHRDLAELSYKLAKICIDAPVEFSPEDARIGDLYTKEAYEYMSRLEFKSLLARFGDHVKKEAAAALDFHAVTDLAVAEALFQKAMGSERTGAVLLAEGPEISGAALCLDGQNAYLIQKEGFLTGEYLAEKMTELYRTGHVWTLGLKSQLPFLDLGYGDTVYDAAVAAYLLNPLKDTYDYDDLARDHLGLTAPSRADLLKKLTYAEAMDQEPEAFLSFAGFLGHCAYQSGGILMEKLEAEGMKDLYLEIELPLIYALYHMEEEGIAVKREELSAYGEKLKQQITVLEQEIWDMTGSQFNINSPKQLGEVLFEKMGLKGGKKTKTGYSTAADVLEKLAPDYPVVQKILDYRTYAKLNSTYAEGLGNFIGPDGRIHSRFNQTITATGRISSTEPNLQNIPIRMELGRAIRKVFVPRDGFVFLDADYSQIELRVLAHMSGDSRLIEAYRSAQDIHAITASQVFHIPLDQVTPLKRRNAKAVNFGIVYGISAFGLSEDLSISRKEALEYINQYFETYPGVKTFLDGLVADAREKGFVSTMFGRRRPVPELGSANFMQRSFGERVAMNSPIQGTAADIIKIAMIRVDRRLREEGLESRLILQVHDELLVETAVREKAQVERILSEEMSRAAALKVPLEIDMHDGKNWFEAK</sequence>
<dbReference type="SUPFAM" id="SSF88723">
    <property type="entry name" value="PIN domain-like"/>
    <property type="match status" value="1"/>
</dbReference>
<evidence type="ECO:0000256" key="5">
    <source>
        <dbReference type="ARBA" id="ARBA00022763"/>
    </source>
</evidence>
<keyword evidence="6 11" id="KW-0239">DNA-directed DNA polymerase</keyword>
<dbReference type="Gene3D" id="1.20.1060.10">
    <property type="entry name" value="Taq DNA Polymerase, Chain T, domain 4"/>
    <property type="match status" value="1"/>
</dbReference>
<dbReference type="InterPro" id="IPR012337">
    <property type="entry name" value="RNaseH-like_sf"/>
</dbReference>
<evidence type="ECO:0000313" key="14">
    <source>
        <dbReference type="EMBL" id="MBC8597791.1"/>
    </source>
</evidence>
<dbReference type="InterPro" id="IPR043502">
    <property type="entry name" value="DNA/RNA_pol_sf"/>
</dbReference>
<dbReference type="CDD" id="cd08637">
    <property type="entry name" value="DNA_pol_A_pol_I_C"/>
    <property type="match status" value="1"/>
</dbReference>
<dbReference type="Pfam" id="PF02739">
    <property type="entry name" value="5_3_exonuc_N"/>
    <property type="match status" value="1"/>
</dbReference>
<evidence type="ECO:0000256" key="1">
    <source>
        <dbReference type="ARBA" id="ARBA00007705"/>
    </source>
</evidence>
<dbReference type="CDD" id="cd06140">
    <property type="entry name" value="DNA_polA_I_Bacillus_like_exo"/>
    <property type="match status" value="1"/>
</dbReference>
<dbReference type="InterPro" id="IPR001098">
    <property type="entry name" value="DNA-dir_DNA_pol_A_palm_dom"/>
</dbReference>